<dbReference type="InterPro" id="IPR050626">
    <property type="entry name" value="Peptidase_M16"/>
</dbReference>
<evidence type="ECO:0000259" key="15">
    <source>
        <dbReference type="Pfam" id="PF00675"/>
    </source>
</evidence>
<evidence type="ECO:0000256" key="10">
    <source>
        <dbReference type="ARBA" id="ARBA00023049"/>
    </source>
</evidence>
<comment type="function">
    <text evidence="2">Endopeptidase that degrades small peptides of less than 7 kDa, such as glucagon and insulin.</text>
</comment>
<feature type="domain" description="Peptidase M16 N-terminal" evidence="15">
    <location>
        <begin position="44"/>
        <end position="181"/>
    </location>
</feature>
<gene>
    <name evidence="19" type="ORF">MMH89_03040</name>
</gene>
<dbReference type="Pfam" id="PF16187">
    <property type="entry name" value="Peptidase_M16_M"/>
    <property type="match status" value="1"/>
</dbReference>
<dbReference type="EC" id="3.4.24.55" evidence="4"/>
<dbReference type="Pfam" id="PF22456">
    <property type="entry name" value="PqqF-like_C_4"/>
    <property type="match status" value="1"/>
</dbReference>
<dbReference type="PROSITE" id="PS00143">
    <property type="entry name" value="INSULINASE"/>
    <property type="match status" value="1"/>
</dbReference>
<evidence type="ECO:0000256" key="9">
    <source>
        <dbReference type="ARBA" id="ARBA00022833"/>
    </source>
</evidence>
<sequence>MTNPISSFLSSFLVLFICTLSYAIEQGPLDPRTFDFHQLDNGLKVLFITDPDAEISASSMMVDVGTNSDPKGFEGLAHFLEHMLFIGTKKYPEVDYLQSYVAQHGGYTNAYTAFDHTQYYFSVNSDYFEHALDAFTEFFLEPTLDEAYVERERNAVNAEFEMNKSNDGWRMYHVNNITANPKHPGSRFTIGDLNTLSDHGEQSLLENLKLFYKQHYIANNMYFVSVSPRYSEGQKAMIIDKLSMIREGNKSLPITEHKFNQSAGSLLKIKTLREMNTLEVQFSIPRDTRFQSPALAYLSHILGHEGPGTLTEVLKRQDLIQSLGVSSNHLSDIESVFSVSLELTQLGSSQIDYVLSSLHDYLELIKRNGVESWRFYEMQRSGMLDYLFYQNINPIRQVSLYPKLIQQYPIEYIEKAQSVTNIHHFDETHINSVLGSLRLNAARIIYASNDVETDRYDDIFDVNYSVQPISAQQYQKWSRQSEHMLKLPGKNIYLPSQLDQVSGSQDQPSISHESKNLRIWKMMDASYALPKQYVNLRLYSSQVKDPLSYLYLHLTHLLLDKELSSTLYPAYLAGLSSSLRLDNEYLNLRISGLGNKHIAVAQQVLDQLDELDATLTRQFFEQSLATLRDNLSNFKYAAPYRYASINFYNLIQSSNFLLSDLNDQVDLLSYESLKAFIQDYKSSLEAEAFIYGYLGENATQDLEKTLLKYIPNEAGAFTRKMDKGVMQVKDYDDLSFNTEHGDMALLRVYQSNMSDLTAKVSVNMIQAIYGPEFFEQLRTEKQIGYIVALQSLSVSGWPHIMMVAQSPAMQPDEISKHMDLFLEENQRLIVDMDPNLFEEIKQSLIDRYQQTDKNMTEVNHRYGSQILNHHYVYDLDVRAASEVELMTQSQLQRFFEDNVLNNNNRLDLKVEKGNVESSLAEKKSSSEFSNAQIWEIE</sequence>
<comment type="cofactor">
    <cofactor evidence="1">
        <name>Zn(2+)</name>
        <dbReference type="ChEBI" id="CHEBI:29105"/>
    </cofactor>
</comment>
<keyword evidence="20" id="KW-1185">Reference proteome</keyword>
<name>A0ABY5DJJ4_9GAMM</name>
<comment type="similarity">
    <text evidence="3 14">Belongs to the peptidase M16 family.</text>
</comment>
<evidence type="ECO:0000259" key="17">
    <source>
        <dbReference type="Pfam" id="PF16187"/>
    </source>
</evidence>
<dbReference type="SUPFAM" id="SSF63411">
    <property type="entry name" value="LuxS/MPP-like metallohydrolase"/>
    <property type="match status" value="4"/>
</dbReference>
<evidence type="ECO:0000256" key="12">
    <source>
        <dbReference type="ARBA" id="ARBA00031184"/>
    </source>
</evidence>
<evidence type="ECO:0000259" key="18">
    <source>
        <dbReference type="Pfam" id="PF22456"/>
    </source>
</evidence>
<evidence type="ECO:0000256" key="5">
    <source>
        <dbReference type="ARBA" id="ARBA00017565"/>
    </source>
</evidence>
<keyword evidence="8" id="KW-0378">Hydrolase</keyword>
<evidence type="ECO:0000256" key="3">
    <source>
        <dbReference type="ARBA" id="ARBA00007261"/>
    </source>
</evidence>
<dbReference type="EMBL" id="CP092900">
    <property type="protein sequence ID" value="UTC24197.1"/>
    <property type="molecule type" value="Genomic_DNA"/>
</dbReference>
<feature type="domain" description="Peptidase M16 middle/third" evidence="17">
    <location>
        <begin position="388"/>
        <end position="660"/>
    </location>
</feature>
<dbReference type="InterPro" id="IPR054734">
    <property type="entry name" value="PqqF-like_C_4"/>
</dbReference>
<dbReference type="InterPro" id="IPR011765">
    <property type="entry name" value="Pept_M16_N"/>
</dbReference>
<evidence type="ECO:0000256" key="14">
    <source>
        <dbReference type="RuleBase" id="RU004447"/>
    </source>
</evidence>
<dbReference type="InterPro" id="IPR007863">
    <property type="entry name" value="Peptidase_M16_C"/>
</dbReference>
<feature type="domain" description="Coenzyme PQQ synthesis protein F-like C-terminal lobe" evidence="18">
    <location>
        <begin position="765"/>
        <end position="862"/>
    </location>
</feature>
<dbReference type="Gene3D" id="3.30.830.10">
    <property type="entry name" value="Metalloenzyme, LuxS/M16 peptidase-like"/>
    <property type="match status" value="4"/>
</dbReference>
<evidence type="ECO:0000256" key="11">
    <source>
        <dbReference type="ARBA" id="ARBA00029597"/>
    </source>
</evidence>
<dbReference type="Pfam" id="PF00675">
    <property type="entry name" value="Peptidase_M16"/>
    <property type="match status" value="1"/>
</dbReference>
<evidence type="ECO:0000313" key="20">
    <source>
        <dbReference type="Proteomes" id="UP001055955"/>
    </source>
</evidence>
<evidence type="ECO:0000256" key="8">
    <source>
        <dbReference type="ARBA" id="ARBA00022801"/>
    </source>
</evidence>
<dbReference type="Proteomes" id="UP001055955">
    <property type="component" value="Chromosome"/>
</dbReference>
<dbReference type="Pfam" id="PF05193">
    <property type="entry name" value="Peptidase_M16_C"/>
    <property type="match status" value="1"/>
</dbReference>
<dbReference type="PANTHER" id="PTHR43690">
    <property type="entry name" value="NARDILYSIN"/>
    <property type="match status" value="1"/>
</dbReference>
<dbReference type="RefSeq" id="WP_258567981.1">
    <property type="nucleotide sequence ID" value="NZ_CP092900.1"/>
</dbReference>
<dbReference type="InterPro" id="IPR032632">
    <property type="entry name" value="Peptidase_M16_M"/>
</dbReference>
<evidence type="ECO:0000256" key="2">
    <source>
        <dbReference type="ARBA" id="ARBA00002184"/>
    </source>
</evidence>
<keyword evidence="6" id="KW-0645">Protease</keyword>
<dbReference type="PANTHER" id="PTHR43690:SF18">
    <property type="entry name" value="INSULIN-DEGRADING ENZYME-RELATED"/>
    <property type="match status" value="1"/>
</dbReference>
<evidence type="ECO:0000256" key="1">
    <source>
        <dbReference type="ARBA" id="ARBA00001947"/>
    </source>
</evidence>
<accession>A0ABY5DJJ4</accession>
<evidence type="ECO:0000313" key="19">
    <source>
        <dbReference type="EMBL" id="UTC24197.1"/>
    </source>
</evidence>
<keyword evidence="10" id="KW-0482">Metalloprotease</keyword>
<reference evidence="19 20" key="1">
    <citation type="journal article" date="2022" name="Nat. Microbiol.">
        <title>The microbiome of a bacterivorous marine choanoflagellate contains a resource-demanding obligate bacterial associate.</title>
        <authorList>
            <person name="Needham D.M."/>
            <person name="Poirier C."/>
            <person name="Bachy C."/>
            <person name="George E.E."/>
            <person name="Wilken S."/>
            <person name="Yung C.C.M."/>
            <person name="Limardo A.J."/>
            <person name="Morando M."/>
            <person name="Sudek L."/>
            <person name="Malmstrom R.R."/>
            <person name="Keeling P.J."/>
            <person name="Santoro A.E."/>
            <person name="Worden A.Z."/>
        </authorList>
    </citation>
    <scope>NUCLEOTIDE SEQUENCE [LARGE SCALE GENOMIC DNA]</scope>
    <source>
        <strain evidence="19 20">Comchoano-1</strain>
    </source>
</reference>
<keyword evidence="9" id="KW-0862">Zinc</keyword>
<organism evidence="19 20">
    <name type="scientific">Candidatus Comchoanobacter bicostacola</name>
    <dbReference type="NCBI Taxonomy" id="2919598"/>
    <lineage>
        <taxon>Bacteria</taxon>
        <taxon>Pseudomonadati</taxon>
        <taxon>Pseudomonadota</taxon>
        <taxon>Gammaproteobacteria</taxon>
        <taxon>Candidatus Comchoanobacterales</taxon>
        <taxon>Candidatus Comchoanobacteraceae</taxon>
        <taxon>Candidatus Comchoanobacter</taxon>
    </lineage>
</organism>
<evidence type="ECO:0000256" key="4">
    <source>
        <dbReference type="ARBA" id="ARBA00012449"/>
    </source>
</evidence>
<evidence type="ECO:0000256" key="13">
    <source>
        <dbReference type="ARBA" id="ARBA00033450"/>
    </source>
</evidence>
<dbReference type="InterPro" id="IPR011249">
    <property type="entry name" value="Metalloenz_LuxS/M16"/>
</dbReference>
<feature type="domain" description="Peptidase M16 C-terminal" evidence="16">
    <location>
        <begin position="205"/>
        <end position="380"/>
    </location>
</feature>
<evidence type="ECO:0000256" key="7">
    <source>
        <dbReference type="ARBA" id="ARBA00022723"/>
    </source>
</evidence>
<keyword evidence="7" id="KW-0479">Metal-binding</keyword>
<proteinExistence type="inferred from homology"/>
<evidence type="ECO:0000259" key="16">
    <source>
        <dbReference type="Pfam" id="PF05193"/>
    </source>
</evidence>
<dbReference type="InterPro" id="IPR001431">
    <property type="entry name" value="Pept_M16_Zn_BS"/>
</dbReference>
<evidence type="ECO:0000256" key="6">
    <source>
        <dbReference type="ARBA" id="ARBA00022670"/>
    </source>
</evidence>
<protein>
    <recommendedName>
        <fullName evidence="5">Protease 3</fullName>
        <ecNumber evidence="4">3.4.24.55</ecNumber>
    </recommendedName>
    <alternativeName>
        <fullName evidence="13">Pitrilysin</fullName>
    </alternativeName>
    <alternativeName>
        <fullName evidence="12">Protease III</fullName>
    </alternativeName>
    <alternativeName>
        <fullName evidence="11">Protease pi</fullName>
    </alternativeName>
</protein>